<feature type="transmembrane region" description="Helical" evidence="6">
    <location>
        <begin position="310"/>
        <end position="334"/>
    </location>
</feature>
<keyword evidence="2 6" id="KW-0813">Transport</keyword>
<dbReference type="RefSeq" id="WP_110233019.1">
    <property type="nucleotide sequence ID" value="NZ_CP023994.1"/>
</dbReference>
<evidence type="ECO:0000313" key="7">
    <source>
        <dbReference type="EMBL" id="AWR21148.1"/>
    </source>
</evidence>
<gene>
    <name evidence="7" type="ORF">AURMO_00535</name>
</gene>
<dbReference type="Proteomes" id="UP000246894">
    <property type="component" value="Chromosome"/>
</dbReference>
<dbReference type="Pfam" id="PF01384">
    <property type="entry name" value="PHO4"/>
    <property type="match status" value="1"/>
</dbReference>
<keyword evidence="6" id="KW-0592">Phosphate transport</keyword>
<sequence length="417" mass="42959">MDPLFVVVLVVALALFFDFTNGFHDTANAMATPIATGALKPRTAVLIAAVLNLVGAFLSTAVAKTISVDLINEDVTIKVEMIFAGLCGAILWNLTTWILGLPSSSSHALFGGLIGAAIASAGFDAVNFIKVVEKVILPSLFAPVIAGVAAYLATKLAYIITARSQAERARTGIGTGRSRFRTGQIFSSTLVALSHGTNDAQKTMGVITLVLITAGVLGKDSGVPLWVMIAAALAIALGTYMGGWRIIKTMGTGLSEIKPAQGLAAETATGVTILASTNLGFALSTTQVASGSVIGAGLGRKGGTVRWNKASHVVGAWFLTLPAAAIVGAFAAWIAGTGPFGILVDAVLVTGVIIALFQISKRNAVTHTNVLSEVEGASEIVETPAQRRRAEKAAKLAAKKAAEKAAKQAKKNKKGKN</sequence>
<evidence type="ECO:0000256" key="1">
    <source>
        <dbReference type="ARBA" id="ARBA00004141"/>
    </source>
</evidence>
<dbReference type="GO" id="GO:0005315">
    <property type="term" value="F:phosphate transmembrane transporter activity"/>
    <property type="evidence" value="ECO:0007669"/>
    <property type="project" value="InterPro"/>
</dbReference>
<comment type="similarity">
    <text evidence="6">Belongs to the inorganic phosphate transporter (PiT) (TC 2.A.20) family.</text>
</comment>
<dbReference type="KEGG" id="aum:AURMO_00535"/>
<evidence type="ECO:0000256" key="5">
    <source>
        <dbReference type="ARBA" id="ARBA00023136"/>
    </source>
</evidence>
<reference evidence="7 8" key="1">
    <citation type="submission" date="2017-10" db="EMBL/GenBank/DDBJ databases">
        <title>Genome of an Actinobacterium that displays light-enhanced growth.</title>
        <authorList>
            <person name="Maresca J.A."/>
            <person name="Hempel P."/>
            <person name="Shevchenko O."/>
            <person name="Miller K.J."/>
            <person name="Hahn M.W."/>
        </authorList>
    </citation>
    <scope>NUCLEOTIDE SEQUENCE [LARGE SCALE GENOMIC DNA]</scope>
    <source>
        <strain evidence="7 8">MWH-Mo1</strain>
    </source>
</reference>
<name>A0A2Z3S2A4_9MICO</name>
<feature type="transmembrane region" description="Helical" evidence="6">
    <location>
        <begin position="140"/>
        <end position="160"/>
    </location>
</feature>
<keyword evidence="8" id="KW-1185">Reference proteome</keyword>
<evidence type="ECO:0000313" key="8">
    <source>
        <dbReference type="Proteomes" id="UP000246894"/>
    </source>
</evidence>
<organism evidence="7 8">
    <name type="scientific">Aurantimicrobium photophilum</name>
    <dbReference type="NCBI Taxonomy" id="1987356"/>
    <lineage>
        <taxon>Bacteria</taxon>
        <taxon>Bacillati</taxon>
        <taxon>Actinomycetota</taxon>
        <taxon>Actinomycetes</taxon>
        <taxon>Micrococcales</taxon>
        <taxon>Microbacteriaceae</taxon>
        <taxon>Aurantimicrobium</taxon>
    </lineage>
</organism>
<dbReference type="GO" id="GO:0016020">
    <property type="term" value="C:membrane"/>
    <property type="evidence" value="ECO:0007669"/>
    <property type="project" value="UniProtKB-SubCell"/>
</dbReference>
<feature type="transmembrane region" description="Helical" evidence="6">
    <location>
        <begin position="45"/>
        <end position="63"/>
    </location>
</feature>
<keyword evidence="3 6" id="KW-0812">Transmembrane</keyword>
<comment type="subcellular location">
    <subcellularLocation>
        <location evidence="1 6">Membrane</location>
        <topology evidence="1 6">Multi-pass membrane protein</topology>
    </subcellularLocation>
</comment>
<dbReference type="AlphaFoldDB" id="A0A2Z3S2A4"/>
<feature type="transmembrane region" description="Helical" evidence="6">
    <location>
        <begin position="75"/>
        <end position="95"/>
    </location>
</feature>
<proteinExistence type="inferred from homology"/>
<evidence type="ECO:0000256" key="4">
    <source>
        <dbReference type="ARBA" id="ARBA00022989"/>
    </source>
</evidence>
<evidence type="ECO:0000256" key="3">
    <source>
        <dbReference type="ARBA" id="ARBA00022692"/>
    </source>
</evidence>
<dbReference type="PANTHER" id="PTHR11101">
    <property type="entry name" value="PHOSPHATE TRANSPORTER"/>
    <property type="match status" value="1"/>
</dbReference>
<evidence type="ECO:0000256" key="6">
    <source>
        <dbReference type="RuleBase" id="RU363058"/>
    </source>
</evidence>
<accession>A0A2Z3S2A4</accession>
<dbReference type="EMBL" id="CP023994">
    <property type="protein sequence ID" value="AWR21148.1"/>
    <property type="molecule type" value="Genomic_DNA"/>
</dbReference>
<dbReference type="PANTHER" id="PTHR11101:SF54">
    <property type="entry name" value="LOW-AFFINITY INORGANIC PHOSPHATE TRANSPORTER-RELATED"/>
    <property type="match status" value="1"/>
</dbReference>
<evidence type="ECO:0000256" key="2">
    <source>
        <dbReference type="ARBA" id="ARBA00022448"/>
    </source>
</evidence>
<dbReference type="OrthoDB" id="9779554at2"/>
<dbReference type="InterPro" id="IPR001204">
    <property type="entry name" value="Phos_transporter"/>
</dbReference>
<keyword evidence="5 6" id="KW-0472">Membrane</keyword>
<feature type="transmembrane region" description="Helical" evidence="6">
    <location>
        <begin position="107"/>
        <end position="128"/>
    </location>
</feature>
<dbReference type="GO" id="GO:0035435">
    <property type="term" value="P:phosphate ion transmembrane transport"/>
    <property type="evidence" value="ECO:0007669"/>
    <property type="project" value="TreeGrafter"/>
</dbReference>
<keyword evidence="4 6" id="KW-1133">Transmembrane helix</keyword>
<feature type="transmembrane region" description="Helical" evidence="6">
    <location>
        <begin position="225"/>
        <end position="247"/>
    </location>
</feature>
<feature type="transmembrane region" description="Helical" evidence="6">
    <location>
        <begin position="340"/>
        <end position="359"/>
    </location>
</feature>
<protein>
    <recommendedName>
        <fullName evidence="6">Phosphate transporter</fullName>
    </recommendedName>
</protein>